<keyword evidence="3" id="KW-1185">Reference proteome</keyword>
<dbReference type="Gene3D" id="1.20.1260.20">
    <property type="entry name" value="PPE superfamily"/>
    <property type="match status" value="1"/>
</dbReference>
<evidence type="ECO:0000313" key="2">
    <source>
        <dbReference type="EMBL" id="NKY35873.1"/>
    </source>
</evidence>
<sequence length="394" mass="39095">MSDIGYEQPQIDKQGARDNLAAHSHTEIIRAFDDMTPTEASAASDDYAKIADGWEDDITTFAARIRRSSQSAWDGPAGEAARQAVNDYATDATNLSLALQGLANRVDDAANAVLNTKNGMPPVKHDAQSWWNPGDWFDGDGGVSEAEQNARVHVTNTYGAGMAAADAQVPVLPQPKDPVAVEQPGTGDPGVPGGTGPGGPGTSPAGNPAGSEAPGQEPLDEQPGEQQPASAETTTGEPASTDTAATTPEPTVPSTTGSPAVTPASTTTGAPPGAPGMPSGTPGAPGGPSGTPAAPVPGRTVPGTPSGMPGALPASAAGAPSGSSAARGGMPMMGAPGAGRGGSGGDEHDRQTPDYLINEENTHELLGEEPRTIPGGVLGADIPAAQPAEGPPSS</sequence>
<feature type="compositionally biased region" description="Polar residues" evidence="1">
    <location>
        <begin position="224"/>
        <end position="249"/>
    </location>
</feature>
<dbReference type="Proteomes" id="UP000565715">
    <property type="component" value="Unassembled WGS sequence"/>
</dbReference>
<feature type="compositionally biased region" description="Low complexity" evidence="1">
    <location>
        <begin position="252"/>
        <end position="282"/>
    </location>
</feature>
<organism evidence="2 3">
    <name type="scientific">Nocardia speluncae</name>
    <dbReference type="NCBI Taxonomy" id="419477"/>
    <lineage>
        <taxon>Bacteria</taxon>
        <taxon>Bacillati</taxon>
        <taxon>Actinomycetota</taxon>
        <taxon>Actinomycetes</taxon>
        <taxon>Mycobacteriales</taxon>
        <taxon>Nocardiaceae</taxon>
        <taxon>Nocardia</taxon>
    </lineage>
</organism>
<reference evidence="2 3" key="1">
    <citation type="submission" date="2020-04" db="EMBL/GenBank/DDBJ databases">
        <title>MicrobeNet Type strains.</title>
        <authorList>
            <person name="Nicholson A.C."/>
        </authorList>
    </citation>
    <scope>NUCLEOTIDE SEQUENCE [LARGE SCALE GENOMIC DNA]</scope>
    <source>
        <strain evidence="2 3">DSM 45078</strain>
    </source>
</reference>
<feature type="region of interest" description="Disordered" evidence="1">
    <location>
        <begin position="174"/>
        <end position="394"/>
    </location>
</feature>
<name>A0A846XMU4_9NOCA</name>
<dbReference type="RefSeq" id="WP_084471350.1">
    <property type="nucleotide sequence ID" value="NZ_JAAXOO010000006.1"/>
</dbReference>
<dbReference type="Pfam" id="PF06013">
    <property type="entry name" value="WXG100"/>
    <property type="match status" value="1"/>
</dbReference>
<feature type="compositionally biased region" description="Low complexity" evidence="1">
    <location>
        <begin position="305"/>
        <end position="335"/>
    </location>
</feature>
<dbReference type="InterPro" id="IPR038332">
    <property type="entry name" value="PPE_sf"/>
</dbReference>
<protein>
    <recommendedName>
        <fullName evidence="4">Type VII secretion system (Wss) protein ESAT-6</fullName>
    </recommendedName>
</protein>
<proteinExistence type="predicted"/>
<gene>
    <name evidence="2" type="ORF">HGA13_22775</name>
</gene>
<feature type="compositionally biased region" description="Basic and acidic residues" evidence="1">
    <location>
        <begin position="360"/>
        <end position="371"/>
    </location>
</feature>
<dbReference type="InterPro" id="IPR010310">
    <property type="entry name" value="T7SS_ESAT-6-like"/>
</dbReference>
<dbReference type="InterPro" id="IPR036689">
    <property type="entry name" value="ESAT-6-like_sf"/>
</dbReference>
<dbReference type="AlphaFoldDB" id="A0A846XMU4"/>
<dbReference type="EMBL" id="JAAXOO010000006">
    <property type="protein sequence ID" value="NKY35873.1"/>
    <property type="molecule type" value="Genomic_DNA"/>
</dbReference>
<accession>A0A846XMU4</accession>
<comment type="caution">
    <text evidence="2">The sequence shown here is derived from an EMBL/GenBank/DDBJ whole genome shotgun (WGS) entry which is preliminary data.</text>
</comment>
<dbReference type="SUPFAM" id="SSF140453">
    <property type="entry name" value="EsxAB dimer-like"/>
    <property type="match status" value="1"/>
</dbReference>
<evidence type="ECO:0000256" key="1">
    <source>
        <dbReference type="SAM" id="MobiDB-lite"/>
    </source>
</evidence>
<evidence type="ECO:0008006" key="4">
    <source>
        <dbReference type="Google" id="ProtNLM"/>
    </source>
</evidence>
<feature type="compositionally biased region" description="Gly residues" evidence="1">
    <location>
        <begin position="187"/>
        <end position="201"/>
    </location>
</feature>
<evidence type="ECO:0000313" key="3">
    <source>
        <dbReference type="Proteomes" id="UP000565715"/>
    </source>
</evidence>